<comment type="similarity">
    <text evidence="6">Belongs to the sodium:neurotransmitter symporter (SNF) (TC 2.A.22) family.</text>
</comment>
<feature type="transmembrane region" description="Helical" evidence="8">
    <location>
        <begin position="124"/>
        <end position="145"/>
    </location>
</feature>
<keyword evidence="5 8" id="KW-0472">Membrane</keyword>
<dbReference type="PROSITE" id="PS50267">
    <property type="entry name" value="NA_NEUROTRAN_SYMP_3"/>
    <property type="match status" value="1"/>
</dbReference>
<keyword evidence="6" id="KW-0769">Symport</keyword>
<evidence type="ECO:0000256" key="7">
    <source>
        <dbReference type="SAM" id="MobiDB-lite"/>
    </source>
</evidence>
<dbReference type="SUPFAM" id="SSF161070">
    <property type="entry name" value="SNF-like"/>
    <property type="match status" value="2"/>
</dbReference>
<feature type="transmembrane region" description="Helical" evidence="8">
    <location>
        <begin position="429"/>
        <end position="462"/>
    </location>
</feature>
<feature type="transmembrane region" description="Helical" evidence="8">
    <location>
        <begin position="550"/>
        <end position="569"/>
    </location>
</feature>
<evidence type="ECO:0000256" key="6">
    <source>
        <dbReference type="RuleBase" id="RU003732"/>
    </source>
</evidence>
<evidence type="ECO:0000256" key="2">
    <source>
        <dbReference type="ARBA" id="ARBA00022448"/>
    </source>
</evidence>
<feature type="transmembrane region" description="Helical" evidence="8">
    <location>
        <begin position="504"/>
        <end position="529"/>
    </location>
</feature>
<feature type="transmembrane region" description="Helical" evidence="8">
    <location>
        <begin position="370"/>
        <end position="396"/>
    </location>
</feature>
<gene>
    <name evidence="9" type="ORF">RIMI_LOCUS14274511</name>
</gene>
<dbReference type="PANTHER" id="PTHR11616:SF111">
    <property type="entry name" value="SODIUM- AND CHLORIDE-DEPENDENT GABA TRANSPORTER 2"/>
    <property type="match status" value="1"/>
</dbReference>
<feature type="transmembrane region" description="Helical" evidence="8">
    <location>
        <begin position="72"/>
        <end position="92"/>
    </location>
</feature>
<dbReference type="InterPro" id="IPR000175">
    <property type="entry name" value="Na/ntran_symport"/>
</dbReference>
<evidence type="ECO:0000256" key="5">
    <source>
        <dbReference type="ARBA" id="ARBA00023136"/>
    </source>
</evidence>
<evidence type="ECO:0000256" key="3">
    <source>
        <dbReference type="ARBA" id="ARBA00022692"/>
    </source>
</evidence>
<dbReference type="InterPro" id="IPR037272">
    <property type="entry name" value="SNS_sf"/>
</dbReference>
<evidence type="ECO:0000313" key="9">
    <source>
        <dbReference type="EMBL" id="CAJ0953348.1"/>
    </source>
</evidence>
<dbReference type="PRINTS" id="PR00176">
    <property type="entry name" value="NANEUSMPORT"/>
</dbReference>
<feature type="transmembrane region" description="Helical" evidence="8">
    <location>
        <begin position="474"/>
        <end position="492"/>
    </location>
</feature>
<accession>A0ABN9M058</accession>
<keyword evidence="4 8" id="KW-1133">Transmembrane helix</keyword>
<feature type="region of interest" description="Disordered" evidence="7">
    <location>
        <begin position="1"/>
        <end position="35"/>
    </location>
</feature>
<name>A0ABN9M058_9NEOB</name>
<keyword evidence="2 6" id="KW-0813">Transport</keyword>
<feature type="transmembrane region" description="Helical" evidence="8">
    <location>
        <begin position="236"/>
        <end position="253"/>
    </location>
</feature>
<sequence length="653" mass="73928">MDNKVPGAVGNGESFPSQPLVEKEPQDDGGKQMTERGQWNNKMEFVLSVAGEIIGLGNVWRFPYLCYKNGGGAFFIPYLIFLFTCGIPVFFLETALGQYTSQGGVTSWRKICPIFEGIGYSSQVIVILLNFYYIVVLAWAFFYLFNSFTSDLPWASCNHSWNTENCIDFHKSNSTHNMIINGTSSVIEFWERRVLSISDGIDQIGSLRWELALCLLLAWIICYFCIWKGVKSTGKVVYITATFPYLMLIVLLIRGVSLPGALQGIQFYLYPDLSRLQDPQLRSTYDKKRFPSIDGLDGRWDADLFLVCHLFGMPDRIGKLQSISQQLLQERNGGETVESIIILKKDGIERREAPDQDQRHPSDRTARRDCVALCFLNSGTSFVAGFAIFSILGFMAEEQGVPISEVAESGPGLAFIAYPRAVSMMPFSPLWACFFFIMVILLGLDSQFVCVESLVTSLVDMYPSIFRKKNCRELLILVVCIFSFLIGLVMLTEGGMYVFQLFDYYAASGMCLLFVAIFETLCIGWVYGADNFYDNVEHMIGYRPLPIIKYCWLFITPAVCLATFIFSLVKYTPLQYNKRYTYPWWGDAVGWLLALASMICIPLWVCYKVSTIKGPIAERFRQLTCADPDLPQKPLRDHHILPTLVAQLDESPC</sequence>
<feature type="compositionally biased region" description="Basic and acidic residues" evidence="7">
    <location>
        <begin position="21"/>
        <end position="34"/>
    </location>
</feature>
<keyword evidence="3 6" id="KW-0812">Transmembrane</keyword>
<keyword evidence="10" id="KW-1185">Reference proteome</keyword>
<dbReference type="PROSITE" id="PS00610">
    <property type="entry name" value="NA_NEUROTRAN_SYMP_1"/>
    <property type="match status" value="1"/>
</dbReference>
<evidence type="ECO:0000256" key="1">
    <source>
        <dbReference type="ARBA" id="ARBA00004141"/>
    </source>
</evidence>
<feature type="transmembrane region" description="Helical" evidence="8">
    <location>
        <begin position="211"/>
        <end position="230"/>
    </location>
</feature>
<reference evidence="9" key="1">
    <citation type="submission" date="2023-07" db="EMBL/GenBank/DDBJ databases">
        <authorList>
            <person name="Stuckert A."/>
        </authorList>
    </citation>
    <scope>NUCLEOTIDE SEQUENCE</scope>
</reference>
<feature type="transmembrane region" description="Helical" evidence="8">
    <location>
        <begin position="589"/>
        <end position="607"/>
    </location>
</feature>
<protein>
    <recommendedName>
        <fullName evidence="6">Transporter</fullName>
    </recommendedName>
</protein>
<comment type="subcellular location">
    <subcellularLocation>
        <location evidence="1">Membrane</location>
        <topology evidence="1">Multi-pass membrane protein</topology>
    </subcellularLocation>
</comment>
<dbReference type="PROSITE" id="PS00754">
    <property type="entry name" value="NA_NEUROTRAN_SYMP_2"/>
    <property type="match status" value="1"/>
</dbReference>
<dbReference type="Pfam" id="PF00209">
    <property type="entry name" value="SNF"/>
    <property type="match status" value="2"/>
</dbReference>
<evidence type="ECO:0000313" key="10">
    <source>
        <dbReference type="Proteomes" id="UP001176940"/>
    </source>
</evidence>
<evidence type="ECO:0000256" key="4">
    <source>
        <dbReference type="ARBA" id="ARBA00022989"/>
    </source>
</evidence>
<dbReference type="Proteomes" id="UP001176940">
    <property type="component" value="Unassembled WGS sequence"/>
</dbReference>
<comment type="caution">
    <text evidence="9">The sequence shown here is derived from an EMBL/GenBank/DDBJ whole genome shotgun (WGS) entry which is preliminary data.</text>
</comment>
<dbReference type="EMBL" id="CAUEEQ010036547">
    <property type="protein sequence ID" value="CAJ0953348.1"/>
    <property type="molecule type" value="Genomic_DNA"/>
</dbReference>
<organism evidence="9 10">
    <name type="scientific">Ranitomeya imitator</name>
    <name type="common">mimic poison frog</name>
    <dbReference type="NCBI Taxonomy" id="111125"/>
    <lineage>
        <taxon>Eukaryota</taxon>
        <taxon>Metazoa</taxon>
        <taxon>Chordata</taxon>
        <taxon>Craniata</taxon>
        <taxon>Vertebrata</taxon>
        <taxon>Euteleostomi</taxon>
        <taxon>Amphibia</taxon>
        <taxon>Batrachia</taxon>
        <taxon>Anura</taxon>
        <taxon>Neobatrachia</taxon>
        <taxon>Hyloidea</taxon>
        <taxon>Dendrobatidae</taxon>
        <taxon>Dendrobatinae</taxon>
        <taxon>Ranitomeya</taxon>
    </lineage>
</organism>
<evidence type="ECO:0000256" key="8">
    <source>
        <dbReference type="SAM" id="Phobius"/>
    </source>
</evidence>
<dbReference type="PANTHER" id="PTHR11616">
    <property type="entry name" value="SODIUM/CHLORIDE DEPENDENT TRANSPORTER"/>
    <property type="match status" value="1"/>
</dbReference>
<proteinExistence type="inferred from homology"/>